<dbReference type="EC" id="6.6.1.2" evidence="2"/>
<dbReference type="Pfam" id="PF02514">
    <property type="entry name" value="CobN-Mg_chel"/>
    <property type="match status" value="1"/>
</dbReference>
<dbReference type="RefSeq" id="WP_197723871.1">
    <property type="nucleotide sequence ID" value="NZ_AP018449.1"/>
</dbReference>
<protein>
    <submittedName>
        <fullName evidence="2">Aerobic cobaltochelatase subunit CobN</fullName>
        <ecNumber evidence="2">6.6.1.2</ecNumber>
    </submittedName>
</protein>
<accession>A0A348AEA0</accession>
<organism evidence="2 3">
    <name type="scientific">Methylomusa anaerophila</name>
    <dbReference type="NCBI Taxonomy" id="1930071"/>
    <lineage>
        <taxon>Bacteria</taxon>
        <taxon>Bacillati</taxon>
        <taxon>Bacillota</taxon>
        <taxon>Negativicutes</taxon>
        <taxon>Selenomonadales</taxon>
        <taxon>Sporomusaceae</taxon>
        <taxon>Methylomusa</taxon>
    </lineage>
</organism>
<dbReference type="PANTHER" id="PTHR44119">
    <property type="entry name" value="MAGNESIUM-CHELATASE SUBUNIT CHLH, CHLOROPLASTIC"/>
    <property type="match status" value="1"/>
</dbReference>
<reference evidence="2 3" key="1">
    <citation type="journal article" date="2018" name="Int. J. Syst. Evol. Microbiol.">
        <title>Methylomusa anaerophila gen. nov., sp. nov., an anaerobic methanol-utilizing bacterium isolated from a microbial fuel cell.</title>
        <authorList>
            <person name="Amano N."/>
            <person name="Yamamuro A."/>
            <person name="Miyahara M."/>
            <person name="Kouzuma A."/>
            <person name="Abe T."/>
            <person name="Watanabe K."/>
        </authorList>
    </citation>
    <scope>NUCLEOTIDE SEQUENCE [LARGE SCALE GENOMIC DNA]</scope>
    <source>
        <strain evidence="2 3">MMFC1</strain>
    </source>
</reference>
<dbReference type="AlphaFoldDB" id="A0A348AEA0"/>
<evidence type="ECO:0000313" key="2">
    <source>
        <dbReference type="EMBL" id="BBB89398.1"/>
    </source>
</evidence>
<name>A0A348AEA0_9FIRM</name>
<gene>
    <name evidence="2" type="primary">cobN_2</name>
    <name evidence="2" type="ORF">MAMMFC1_00031</name>
</gene>
<dbReference type="KEGG" id="mana:MAMMFC1_00031"/>
<dbReference type="PANTHER" id="PTHR44119:SF7">
    <property type="entry name" value="MAGNESIUM CHELATASE SUBUNIT"/>
    <property type="match status" value="1"/>
</dbReference>
<dbReference type="EMBL" id="AP018449">
    <property type="protein sequence ID" value="BBB89398.1"/>
    <property type="molecule type" value="Genomic_DNA"/>
</dbReference>
<evidence type="ECO:0000313" key="3">
    <source>
        <dbReference type="Proteomes" id="UP000276437"/>
    </source>
</evidence>
<keyword evidence="3" id="KW-1185">Reference proteome</keyword>
<feature type="domain" description="CobN/magnesium chelatase" evidence="1">
    <location>
        <begin position="57"/>
        <end position="478"/>
    </location>
</feature>
<evidence type="ECO:0000259" key="1">
    <source>
        <dbReference type="Pfam" id="PF02514"/>
    </source>
</evidence>
<proteinExistence type="predicted"/>
<keyword evidence="2" id="KW-0436">Ligase</keyword>
<sequence>MNLCQDNKAMLEIANKVLDGKQHVIQREYAGNNLLAIAGRVLGKYLVNAEKVEELALWQEKTLNIDNRMSASKEMDSLLHGFQGGYISAGPSGLISRGRVDIMPTGRNFYSADPDRIPTQAAWRVGRQLAAALLARNQQDTGKLPENCAMILNAGDCMWTDGEQVAQILALLGVEPKWLPGGKINGFKIIPLCELNRPRIDVTLKISGILRDCFPGITEFLDQAIRAVAELDEPSDLNYVRKHTLENLAANQNNWEQATARIFGSRPGTYGSGVSLAVYASAWKTEKDLADIYLHWSGYAYGKDRGGREAQPQLEYQLKTVDVTYNKVATDEYDLFGCCCHFSNYGGLTAAAQMISGKKVQTYYGDTRDPERAQVTSLAEEINRVVRIKILNPRWIEGMKRHGYKGAGDMAKRIGRIYGWEATTGAVGDWIFDDIARTYVLDHEMRDWFKEQSPWAMEEITRRLLEAAQRGLWQADPEILAGIQETYMEIEGWMEERMGDIDGEFQGGSIDILTMEDVPAWKAKMAK</sequence>
<dbReference type="GO" id="GO:0051116">
    <property type="term" value="F:cobaltochelatase activity"/>
    <property type="evidence" value="ECO:0007669"/>
    <property type="project" value="UniProtKB-EC"/>
</dbReference>
<dbReference type="InterPro" id="IPR003672">
    <property type="entry name" value="CobN/Mg_chltase"/>
</dbReference>
<dbReference type="Proteomes" id="UP000276437">
    <property type="component" value="Chromosome"/>
</dbReference>